<dbReference type="AlphaFoldDB" id="A0A366L353"/>
<reference evidence="1 2" key="1">
    <citation type="submission" date="2018-07" db="EMBL/GenBank/DDBJ databases">
        <title>A draft genome of a endophytic bacteria, a new species of Pedobacter.</title>
        <authorList>
            <person name="Zhang Z.D."/>
            <person name="Chen Z.J."/>
        </authorList>
    </citation>
    <scope>NUCLEOTIDE SEQUENCE [LARGE SCALE GENOMIC DNA]</scope>
    <source>
        <strain evidence="1 2">RS10</strain>
    </source>
</reference>
<dbReference type="EMBL" id="QNQU01000007">
    <property type="protein sequence ID" value="RBQ07909.1"/>
    <property type="molecule type" value="Genomic_DNA"/>
</dbReference>
<dbReference type="Proteomes" id="UP000252081">
    <property type="component" value="Unassembled WGS sequence"/>
</dbReference>
<organism evidence="1 2">
    <name type="scientific">Pedobacter miscanthi</name>
    <dbReference type="NCBI Taxonomy" id="2259170"/>
    <lineage>
        <taxon>Bacteria</taxon>
        <taxon>Pseudomonadati</taxon>
        <taxon>Bacteroidota</taxon>
        <taxon>Sphingobacteriia</taxon>
        <taxon>Sphingobacteriales</taxon>
        <taxon>Sphingobacteriaceae</taxon>
        <taxon>Pedobacter</taxon>
    </lineage>
</organism>
<name>A0A366L353_9SPHI</name>
<protein>
    <submittedName>
        <fullName evidence="1">Uncharacterized protein</fullName>
    </submittedName>
</protein>
<gene>
    <name evidence="1" type="ORF">DRW42_09925</name>
</gene>
<sequence>MKTFQIPAQQNLTQDENTSLSEIIIGISAKSSNGKSEVEIEIAMIEQNNCLYTCNEPVGNLIYQG</sequence>
<accession>A0A366L353</accession>
<evidence type="ECO:0000313" key="2">
    <source>
        <dbReference type="Proteomes" id="UP000252081"/>
    </source>
</evidence>
<keyword evidence="2" id="KW-1185">Reference proteome</keyword>
<proteinExistence type="predicted"/>
<dbReference type="RefSeq" id="WP_113948668.1">
    <property type="nucleotide sequence ID" value="NZ_QNQU01000007.1"/>
</dbReference>
<evidence type="ECO:0000313" key="1">
    <source>
        <dbReference type="EMBL" id="RBQ07909.1"/>
    </source>
</evidence>
<comment type="caution">
    <text evidence="1">The sequence shown here is derived from an EMBL/GenBank/DDBJ whole genome shotgun (WGS) entry which is preliminary data.</text>
</comment>